<dbReference type="GO" id="GO:0008260">
    <property type="term" value="F:succinyl-CoA:3-oxo-acid CoA-transferase activity"/>
    <property type="evidence" value="ECO:0007669"/>
    <property type="project" value="TreeGrafter"/>
</dbReference>
<gene>
    <name evidence="1" type="ORF">DME_LOCUS3966</name>
</gene>
<dbReference type="InterPro" id="IPR004165">
    <property type="entry name" value="CoA_trans_fam_I"/>
</dbReference>
<evidence type="ECO:0000313" key="1">
    <source>
        <dbReference type="EMBL" id="VDN53993.1"/>
    </source>
</evidence>
<dbReference type="STRING" id="318479.A0A0N4UR60"/>
<dbReference type="SUPFAM" id="SSF100950">
    <property type="entry name" value="NagB/RpiA/CoA transferase-like"/>
    <property type="match status" value="1"/>
</dbReference>
<sequence length="138" mass="15476">MSTECLQIENRFLRIWFVRHTRKFNLYGLVKTGVKDLLCVNNKMLVLITVALVLKNKQVKKGSRRTGTLAEKIRAGGAGFPAFHTPAGYGTLIHYGGSPLNKMAKSKWSALQKRSVYSTEEIISWKNYIIGSNSASQK</sequence>
<dbReference type="OrthoDB" id="1933379at2759"/>
<dbReference type="AlphaFoldDB" id="A0A0N4UR60"/>
<dbReference type="EMBL" id="UYYG01000233">
    <property type="protein sequence ID" value="VDN53993.1"/>
    <property type="molecule type" value="Genomic_DNA"/>
</dbReference>
<evidence type="ECO:0000313" key="3">
    <source>
        <dbReference type="Proteomes" id="UP000274756"/>
    </source>
</evidence>
<proteinExistence type="predicted"/>
<dbReference type="Gene3D" id="3.40.1080.10">
    <property type="entry name" value="Glutaconate Coenzyme A-transferase"/>
    <property type="match status" value="1"/>
</dbReference>
<evidence type="ECO:0000313" key="2">
    <source>
        <dbReference type="Proteomes" id="UP000038040"/>
    </source>
</evidence>
<reference evidence="1 3" key="2">
    <citation type="submission" date="2018-11" db="EMBL/GenBank/DDBJ databases">
        <authorList>
            <consortium name="Pathogen Informatics"/>
        </authorList>
    </citation>
    <scope>NUCLEOTIDE SEQUENCE [LARGE SCALE GENOMIC DNA]</scope>
</reference>
<accession>A0A0N4UR60</accession>
<protein>
    <submittedName>
        <fullName evidence="1 4">Uncharacterized protein</fullName>
    </submittedName>
</protein>
<name>A0A0N4UR60_DRAME</name>
<keyword evidence="3" id="KW-1185">Reference proteome</keyword>
<dbReference type="Proteomes" id="UP000038040">
    <property type="component" value="Unplaced"/>
</dbReference>
<dbReference type="Proteomes" id="UP000274756">
    <property type="component" value="Unassembled WGS sequence"/>
</dbReference>
<dbReference type="InterPro" id="IPR037171">
    <property type="entry name" value="NagB/RpiA_transferase-like"/>
</dbReference>
<dbReference type="WBParaSite" id="DME_0001053201-mRNA-1">
    <property type="protein sequence ID" value="DME_0001053201-mRNA-1"/>
    <property type="gene ID" value="DME_0001053201"/>
</dbReference>
<dbReference type="GO" id="GO:0005739">
    <property type="term" value="C:mitochondrion"/>
    <property type="evidence" value="ECO:0007669"/>
    <property type="project" value="TreeGrafter"/>
</dbReference>
<organism evidence="2 4">
    <name type="scientific">Dracunculus medinensis</name>
    <name type="common">Guinea worm</name>
    <dbReference type="NCBI Taxonomy" id="318479"/>
    <lineage>
        <taxon>Eukaryota</taxon>
        <taxon>Metazoa</taxon>
        <taxon>Ecdysozoa</taxon>
        <taxon>Nematoda</taxon>
        <taxon>Chromadorea</taxon>
        <taxon>Rhabditida</taxon>
        <taxon>Spirurina</taxon>
        <taxon>Dracunculoidea</taxon>
        <taxon>Dracunculidae</taxon>
        <taxon>Dracunculus</taxon>
    </lineage>
</organism>
<dbReference type="PANTHER" id="PTHR13707:SF23">
    <property type="entry name" value="SUCCINYL-COA:3-KETOACID-COENZYME A TRANSFERASE"/>
    <property type="match status" value="1"/>
</dbReference>
<dbReference type="PANTHER" id="PTHR13707">
    <property type="entry name" value="KETOACID-COENZYME A TRANSFERASE"/>
    <property type="match status" value="1"/>
</dbReference>
<reference evidence="4" key="1">
    <citation type="submission" date="2017-02" db="UniProtKB">
        <authorList>
            <consortium name="WormBaseParasite"/>
        </authorList>
    </citation>
    <scope>IDENTIFICATION</scope>
</reference>
<evidence type="ECO:0000313" key="4">
    <source>
        <dbReference type="WBParaSite" id="DME_0001053201-mRNA-1"/>
    </source>
</evidence>